<protein>
    <submittedName>
        <fullName evidence="1">Uncharacterized protein</fullName>
    </submittedName>
</protein>
<sequence>MEKRRWWVTLGTALLMIGVIAAGDKIGHDNEIQTEVEVVQYWKESDSVLATTGEQGGLFTFQMPQSGDMATGADLTRCGTLLRITGGEEWLTSYPMQYPNVREVEYIGMREDFVKTYFDGLKKKTQGMERQEIVDEVEKISELNEGEKEALVYLLCNEQGIW</sequence>
<dbReference type="Proteomes" id="UP000824209">
    <property type="component" value="Unassembled WGS sequence"/>
</dbReference>
<gene>
    <name evidence="1" type="ORF">H9943_08185</name>
</gene>
<name>A0A9D2M4S0_9FIRM</name>
<reference evidence="1" key="1">
    <citation type="journal article" date="2021" name="PeerJ">
        <title>Extensive microbial diversity within the chicken gut microbiome revealed by metagenomics and culture.</title>
        <authorList>
            <person name="Gilroy R."/>
            <person name="Ravi A."/>
            <person name="Getino M."/>
            <person name="Pursley I."/>
            <person name="Horton D.L."/>
            <person name="Alikhan N.F."/>
            <person name="Baker D."/>
            <person name="Gharbi K."/>
            <person name="Hall N."/>
            <person name="Watson M."/>
            <person name="Adriaenssens E.M."/>
            <person name="Foster-Nyarko E."/>
            <person name="Jarju S."/>
            <person name="Secka A."/>
            <person name="Antonio M."/>
            <person name="Oren A."/>
            <person name="Chaudhuri R.R."/>
            <person name="La Ragione R."/>
            <person name="Hildebrand F."/>
            <person name="Pallen M.J."/>
        </authorList>
    </citation>
    <scope>NUCLEOTIDE SEQUENCE</scope>
    <source>
        <strain evidence="1">ChiBcec8-14828</strain>
    </source>
</reference>
<evidence type="ECO:0000313" key="1">
    <source>
        <dbReference type="EMBL" id="HJB40358.1"/>
    </source>
</evidence>
<dbReference type="AlphaFoldDB" id="A0A9D2M4S0"/>
<reference evidence="1" key="2">
    <citation type="submission" date="2021-04" db="EMBL/GenBank/DDBJ databases">
        <authorList>
            <person name="Gilroy R."/>
        </authorList>
    </citation>
    <scope>NUCLEOTIDE SEQUENCE</scope>
    <source>
        <strain evidence="1">ChiBcec8-14828</strain>
    </source>
</reference>
<proteinExistence type="predicted"/>
<organism evidence="1 2">
    <name type="scientific">Candidatus Ruthenibacterium avium</name>
    <dbReference type="NCBI Taxonomy" id="2838751"/>
    <lineage>
        <taxon>Bacteria</taxon>
        <taxon>Bacillati</taxon>
        <taxon>Bacillota</taxon>
        <taxon>Clostridia</taxon>
        <taxon>Eubacteriales</taxon>
        <taxon>Oscillospiraceae</taxon>
        <taxon>Ruthenibacterium</taxon>
    </lineage>
</organism>
<evidence type="ECO:0000313" key="2">
    <source>
        <dbReference type="Proteomes" id="UP000824209"/>
    </source>
</evidence>
<accession>A0A9D2M4S0</accession>
<comment type="caution">
    <text evidence="1">The sequence shown here is derived from an EMBL/GenBank/DDBJ whole genome shotgun (WGS) entry which is preliminary data.</text>
</comment>
<dbReference type="EMBL" id="DWYA01000068">
    <property type="protein sequence ID" value="HJB40358.1"/>
    <property type="molecule type" value="Genomic_DNA"/>
</dbReference>